<dbReference type="Pfam" id="PF05305">
    <property type="entry name" value="DUF732"/>
    <property type="match status" value="1"/>
</dbReference>
<dbReference type="EMBL" id="QMEU01000045">
    <property type="protein sequence ID" value="RAU93927.1"/>
    <property type="molecule type" value="Genomic_DNA"/>
</dbReference>
<evidence type="ECO:0000313" key="2">
    <source>
        <dbReference type="EMBL" id="RAU93927.1"/>
    </source>
</evidence>
<reference evidence="2 3" key="1">
    <citation type="submission" date="2018-06" db="EMBL/GenBank/DDBJ databases">
        <title>NTM in soil in Japan.</title>
        <authorList>
            <person name="Ohya K."/>
        </authorList>
    </citation>
    <scope>NUCLEOTIDE SEQUENCE [LARGE SCALE GENOMIC DNA]</scope>
    <source>
        <strain evidence="2 3">GF76</strain>
    </source>
</reference>
<name>A0A329KE89_9MYCO</name>
<evidence type="ECO:0000313" key="3">
    <source>
        <dbReference type="Proteomes" id="UP000250347"/>
    </source>
</evidence>
<dbReference type="AlphaFoldDB" id="A0A329KE89"/>
<dbReference type="Proteomes" id="UP000250347">
    <property type="component" value="Unassembled WGS sequence"/>
</dbReference>
<evidence type="ECO:0000259" key="1">
    <source>
        <dbReference type="Pfam" id="PF05305"/>
    </source>
</evidence>
<proteinExistence type="predicted"/>
<dbReference type="InterPro" id="IPR007969">
    <property type="entry name" value="DUF732"/>
</dbReference>
<organism evidence="2 3">
    <name type="scientific">Mycobacterium colombiense</name>
    <dbReference type="NCBI Taxonomy" id="339268"/>
    <lineage>
        <taxon>Bacteria</taxon>
        <taxon>Bacillati</taxon>
        <taxon>Actinomycetota</taxon>
        <taxon>Actinomycetes</taxon>
        <taxon>Mycobacteriales</taxon>
        <taxon>Mycobacteriaceae</taxon>
        <taxon>Mycobacterium</taxon>
        <taxon>Mycobacterium avium complex (MAC)</taxon>
    </lineage>
</organism>
<feature type="domain" description="DUF732" evidence="1">
    <location>
        <begin position="132"/>
        <end position="204"/>
    </location>
</feature>
<protein>
    <recommendedName>
        <fullName evidence="1">DUF732 domain-containing protein</fullName>
    </recommendedName>
</protein>
<sequence length="209" mass="22075">MEPIPVAFAPRREVRHRGRVFPPIVLAGDRVTPRIVGHYGAGSFRNERILLPCVGGGDQLTSLRRYPGEEKPLVDSSRQICRTQLGFDSCTHVVARRSGRVKITARWAAPVAIAVAGVVGIAAAPIASADPADDQYLQTLHLRGLSWADGADQSMINVGHAVCTDFDGGDTAAQTIGDVKKSLGLSNGGANIIVGAAVAAYCPQNRSKL</sequence>
<accession>A0A329KE89</accession>
<gene>
    <name evidence="2" type="ORF">DQP58_15520</name>
</gene>
<comment type="caution">
    <text evidence="2">The sequence shown here is derived from an EMBL/GenBank/DDBJ whole genome shotgun (WGS) entry which is preliminary data.</text>
</comment>